<dbReference type="Gene3D" id="3.30.40.10">
    <property type="entry name" value="Zinc/RING finger domain, C3HC4 (zinc finger)"/>
    <property type="match status" value="1"/>
</dbReference>
<dbReference type="AlphaFoldDB" id="A0A835Z3Q5"/>
<dbReference type="SMART" id="SM00744">
    <property type="entry name" value="RINGv"/>
    <property type="match status" value="1"/>
</dbReference>
<feature type="domain" description="RING-type" evidence="11">
    <location>
        <begin position="433"/>
        <end position="476"/>
    </location>
</feature>
<protein>
    <recommendedName>
        <fullName evidence="11">RING-type domain-containing protein</fullName>
    </recommendedName>
</protein>
<dbReference type="EMBL" id="JAFCMP010000097">
    <property type="protein sequence ID" value="KAG5187037.1"/>
    <property type="molecule type" value="Genomic_DNA"/>
</dbReference>
<keyword evidence="2 10" id="KW-0812">Transmembrane</keyword>
<dbReference type="Proteomes" id="UP000664859">
    <property type="component" value="Unassembled WGS sequence"/>
</dbReference>
<dbReference type="SUPFAM" id="SSF57850">
    <property type="entry name" value="RING/U-box"/>
    <property type="match status" value="1"/>
</dbReference>
<evidence type="ECO:0000256" key="2">
    <source>
        <dbReference type="ARBA" id="ARBA00022692"/>
    </source>
</evidence>
<evidence type="ECO:0000256" key="6">
    <source>
        <dbReference type="ARBA" id="ARBA00022989"/>
    </source>
</evidence>
<evidence type="ECO:0000313" key="12">
    <source>
        <dbReference type="EMBL" id="KAG5187037.1"/>
    </source>
</evidence>
<dbReference type="InterPro" id="IPR015915">
    <property type="entry name" value="Kelch-typ_b-propeller"/>
</dbReference>
<proteinExistence type="predicted"/>
<dbReference type="PANTHER" id="PTHR46539:SF25">
    <property type="entry name" value="(WILD MALAYSIAN BANANA) HYPOTHETICAL PROTEIN"/>
    <property type="match status" value="1"/>
</dbReference>
<feature type="transmembrane region" description="Helical" evidence="10">
    <location>
        <begin position="317"/>
        <end position="338"/>
    </location>
</feature>
<organism evidence="12 13">
    <name type="scientific">Tribonema minus</name>
    <dbReference type="NCBI Taxonomy" id="303371"/>
    <lineage>
        <taxon>Eukaryota</taxon>
        <taxon>Sar</taxon>
        <taxon>Stramenopiles</taxon>
        <taxon>Ochrophyta</taxon>
        <taxon>PX clade</taxon>
        <taxon>Xanthophyceae</taxon>
        <taxon>Tribonematales</taxon>
        <taxon>Tribonemataceae</taxon>
        <taxon>Tribonema</taxon>
    </lineage>
</organism>
<keyword evidence="13" id="KW-1185">Reference proteome</keyword>
<evidence type="ECO:0000256" key="8">
    <source>
        <dbReference type="PROSITE-ProRule" id="PRU00175"/>
    </source>
</evidence>
<dbReference type="SUPFAM" id="SSF117281">
    <property type="entry name" value="Kelch motif"/>
    <property type="match status" value="1"/>
</dbReference>
<gene>
    <name evidence="12" type="ORF">JKP88DRAFT_267970</name>
</gene>
<feature type="region of interest" description="Disordered" evidence="9">
    <location>
        <begin position="483"/>
        <end position="547"/>
    </location>
</feature>
<evidence type="ECO:0000256" key="5">
    <source>
        <dbReference type="ARBA" id="ARBA00022833"/>
    </source>
</evidence>
<keyword evidence="7 10" id="KW-0472">Membrane</keyword>
<keyword evidence="6 10" id="KW-1133">Transmembrane helix</keyword>
<evidence type="ECO:0000256" key="3">
    <source>
        <dbReference type="ARBA" id="ARBA00022723"/>
    </source>
</evidence>
<dbReference type="SMART" id="SM00184">
    <property type="entry name" value="RING"/>
    <property type="match status" value="1"/>
</dbReference>
<dbReference type="Pfam" id="PF13639">
    <property type="entry name" value="zf-RING_2"/>
    <property type="match status" value="1"/>
</dbReference>
<evidence type="ECO:0000256" key="10">
    <source>
        <dbReference type="SAM" id="Phobius"/>
    </source>
</evidence>
<dbReference type="InterPro" id="IPR013083">
    <property type="entry name" value="Znf_RING/FYVE/PHD"/>
</dbReference>
<dbReference type="GO" id="GO:0016020">
    <property type="term" value="C:membrane"/>
    <property type="evidence" value="ECO:0007669"/>
    <property type="project" value="UniProtKB-SubCell"/>
</dbReference>
<dbReference type="GO" id="GO:0008270">
    <property type="term" value="F:zinc ion binding"/>
    <property type="evidence" value="ECO:0007669"/>
    <property type="project" value="UniProtKB-KW"/>
</dbReference>
<evidence type="ECO:0000313" key="13">
    <source>
        <dbReference type="Proteomes" id="UP000664859"/>
    </source>
</evidence>
<keyword evidence="4 8" id="KW-0863">Zinc-finger</keyword>
<dbReference type="PANTHER" id="PTHR46539">
    <property type="entry name" value="E3 UBIQUITIN-PROTEIN LIGASE ATL42"/>
    <property type="match status" value="1"/>
</dbReference>
<keyword evidence="3" id="KW-0479">Metal-binding</keyword>
<feature type="compositionally biased region" description="Low complexity" evidence="9">
    <location>
        <begin position="524"/>
        <end position="535"/>
    </location>
</feature>
<dbReference type="OrthoDB" id="199876at2759"/>
<name>A0A835Z3Q5_9STRA</name>
<comment type="caution">
    <text evidence="12">The sequence shown here is derived from an EMBL/GenBank/DDBJ whole genome shotgun (WGS) entry which is preliminary data.</text>
</comment>
<comment type="subcellular location">
    <subcellularLocation>
        <location evidence="1">Membrane</location>
    </subcellularLocation>
</comment>
<dbReference type="Gene3D" id="2.120.10.80">
    <property type="entry name" value="Kelch-type beta propeller"/>
    <property type="match status" value="1"/>
</dbReference>
<evidence type="ECO:0000256" key="9">
    <source>
        <dbReference type="SAM" id="MobiDB-lite"/>
    </source>
</evidence>
<evidence type="ECO:0000256" key="1">
    <source>
        <dbReference type="ARBA" id="ARBA00004370"/>
    </source>
</evidence>
<keyword evidence="5" id="KW-0862">Zinc</keyword>
<reference evidence="12" key="1">
    <citation type="submission" date="2021-02" db="EMBL/GenBank/DDBJ databases">
        <title>First Annotated Genome of the Yellow-green Alga Tribonema minus.</title>
        <authorList>
            <person name="Mahan K.M."/>
        </authorList>
    </citation>
    <scope>NUCLEOTIDE SEQUENCE</scope>
    <source>
        <strain evidence="12">UTEX B ZZ1240</strain>
    </source>
</reference>
<dbReference type="InterPro" id="IPR001841">
    <property type="entry name" value="Znf_RING"/>
</dbReference>
<feature type="compositionally biased region" description="Basic and acidic residues" evidence="9">
    <location>
        <begin position="508"/>
        <end position="522"/>
    </location>
</feature>
<dbReference type="PROSITE" id="PS50089">
    <property type="entry name" value="ZF_RING_2"/>
    <property type="match status" value="1"/>
</dbReference>
<accession>A0A835Z3Q5</accession>
<evidence type="ECO:0000256" key="4">
    <source>
        <dbReference type="ARBA" id="ARBA00022771"/>
    </source>
</evidence>
<sequence length="547" mass="59722">MHLREGPLELEPMLLRFLQVWVFGGLVKDNGNAADVNELWVYDLALGLWTHQVPVGVLPPPRSGVRGARWGDKFVIHGGYSSLIERDYADTWAYNFAKKRWYLLNDGQHSSTPGSRFNHAMAIVEGVGSGGSDVLVIHGGVHVKSANQQVLLSDVWQTELDSTGVSAANWTQLNWDPSLTRMSAAMVAYEGRVWEFGGIYDVAVSQYIGTDRLITGSPGSASVGRRALQAAADDSTALADEGKWMEYTPGNLAVIGARAEHTAQVWREQLIIYGGLSSEDSEAADVWSLDLSSIDAAQLSAAVDDPQPQLVGQMFSLMHLLFALGLLSLCLCVFLSTVRRQMDRRARNALNGSMHPTGFAIMLRVPTQRRLGVTDEDLARMPIVLYGETPTPTKPVEKDPAGLQSEETDALAADTHPDALQPKQLHSSCDDSCAICLEPYIAQDRLRMLPCSHLFHVNCIDSWLRSSSPPACPMCKQRVVPEEAAPPEPSRASSVDATMGSTGGARHSFTDRLRQWRHRDSDDASQQRQASSNAQPQDVAGTAMPPV</sequence>
<dbReference type="Pfam" id="PF24681">
    <property type="entry name" value="Kelch_KLHDC2_KLHL20_DRC7"/>
    <property type="match status" value="1"/>
</dbReference>
<evidence type="ECO:0000259" key="11">
    <source>
        <dbReference type="PROSITE" id="PS50089"/>
    </source>
</evidence>
<dbReference type="InterPro" id="IPR011016">
    <property type="entry name" value="Znf_RING-CH"/>
</dbReference>
<evidence type="ECO:0000256" key="7">
    <source>
        <dbReference type="ARBA" id="ARBA00023136"/>
    </source>
</evidence>